<evidence type="ECO:0000256" key="2">
    <source>
        <dbReference type="SAM" id="MobiDB-lite"/>
    </source>
</evidence>
<dbReference type="AlphaFoldDB" id="A0A9D4TVP5"/>
<dbReference type="PANTHER" id="PTHR47990">
    <property type="entry name" value="2-OXOGLUTARATE (2OG) AND FE(II)-DEPENDENT OXYGENASE SUPERFAMILY PROTEIN-RELATED"/>
    <property type="match status" value="1"/>
</dbReference>
<dbReference type="OrthoDB" id="288590at2759"/>
<protein>
    <recommendedName>
        <fullName evidence="3">Fe2OG dioxygenase domain-containing protein</fullName>
    </recommendedName>
</protein>
<keyword evidence="1" id="KW-0408">Iron</keyword>
<evidence type="ECO:0000313" key="5">
    <source>
        <dbReference type="Proteomes" id="UP001055712"/>
    </source>
</evidence>
<evidence type="ECO:0000259" key="3">
    <source>
        <dbReference type="PROSITE" id="PS51471"/>
    </source>
</evidence>
<dbReference type="InterPro" id="IPR044861">
    <property type="entry name" value="IPNS-like_FE2OG_OXY"/>
</dbReference>
<dbReference type="GO" id="GO:0046872">
    <property type="term" value="F:metal ion binding"/>
    <property type="evidence" value="ECO:0007669"/>
    <property type="project" value="UniProtKB-KW"/>
</dbReference>
<dbReference type="Pfam" id="PF14226">
    <property type="entry name" value="DIOX_N"/>
    <property type="match status" value="1"/>
</dbReference>
<proteinExistence type="inferred from homology"/>
<keyword evidence="1" id="KW-0479">Metal-binding</keyword>
<dbReference type="GO" id="GO:0016491">
    <property type="term" value="F:oxidoreductase activity"/>
    <property type="evidence" value="ECO:0007669"/>
    <property type="project" value="UniProtKB-KW"/>
</dbReference>
<evidence type="ECO:0000256" key="1">
    <source>
        <dbReference type="RuleBase" id="RU003682"/>
    </source>
</evidence>
<dbReference type="InterPro" id="IPR050231">
    <property type="entry name" value="Iron_ascorbate_oxido_reductase"/>
</dbReference>
<dbReference type="InterPro" id="IPR027443">
    <property type="entry name" value="IPNS-like_sf"/>
</dbReference>
<gene>
    <name evidence="4" type="ORF">D9Q98_002065</name>
</gene>
<dbReference type="PROSITE" id="PS51471">
    <property type="entry name" value="FE2OG_OXY"/>
    <property type="match status" value="1"/>
</dbReference>
<dbReference type="InterPro" id="IPR005123">
    <property type="entry name" value="Oxoglu/Fe-dep_dioxygenase_dom"/>
</dbReference>
<evidence type="ECO:0000313" key="4">
    <source>
        <dbReference type="EMBL" id="KAI3436008.1"/>
    </source>
</evidence>
<keyword evidence="1" id="KW-0560">Oxidoreductase</keyword>
<feature type="domain" description="Fe2OG dioxygenase" evidence="3">
    <location>
        <begin position="188"/>
        <end position="296"/>
    </location>
</feature>
<dbReference type="PRINTS" id="PR00682">
    <property type="entry name" value="IPNSYNTHASE"/>
</dbReference>
<comment type="caution">
    <text evidence="4">The sequence shown here is derived from an EMBL/GenBank/DDBJ whole genome shotgun (WGS) entry which is preliminary data.</text>
</comment>
<dbReference type="Proteomes" id="UP001055712">
    <property type="component" value="Unassembled WGS sequence"/>
</dbReference>
<dbReference type="EMBL" id="SIDB01000002">
    <property type="protein sequence ID" value="KAI3436008.1"/>
    <property type="molecule type" value="Genomic_DNA"/>
</dbReference>
<sequence>MTTDPQPSGNGAHHASPGEPPVIDAQQLLAPANASAPPPPEVASAIADAASTIGFFQLTNHGMDAAVLQRMTRAMHSFFDLDLETKLQARRSETNAMGYAHDELTKQTLDLKEVFDVSRVPHPELPDTDPLNKTIEGFNLWPPGQDEFRAAVLAYYREVERCSFQLLEAFCAGLGMERTALHHLFEGQHTGFLRLNHYPLAHPLAQQAGKPQELMGVHHHTDAGFLTILVQDEVAGLEALAADGTWHLVRPIDGALTINVGDLAQVLSNDRFKAPLHRVRASRERRRYSAPFFFNPRPDADIAPLPQFVDDMHPPVYRPINWGQFRSKRYEGDYADKGEEVQISHYRLDRIGSKEQRQQQQQVAT</sequence>
<keyword evidence="5" id="KW-1185">Reference proteome</keyword>
<comment type="similarity">
    <text evidence="1">Belongs to the iron/ascorbate-dependent oxidoreductase family.</text>
</comment>
<feature type="region of interest" description="Disordered" evidence="2">
    <location>
        <begin position="1"/>
        <end position="25"/>
    </location>
</feature>
<dbReference type="FunFam" id="2.60.120.330:FF:000012">
    <property type="entry name" value="Gibberellin 20 oxidase 1"/>
    <property type="match status" value="1"/>
</dbReference>
<dbReference type="Gene3D" id="2.60.120.330">
    <property type="entry name" value="B-lactam Antibiotic, Isopenicillin N Synthase, Chain"/>
    <property type="match status" value="1"/>
</dbReference>
<dbReference type="SUPFAM" id="SSF51197">
    <property type="entry name" value="Clavaminate synthase-like"/>
    <property type="match status" value="1"/>
</dbReference>
<dbReference type="Pfam" id="PF03171">
    <property type="entry name" value="2OG-FeII_Oxy"/>
    <property type="match status" value="1"/>
</dbReference>
<dbReference type="InterPro" id="IPR026992">
    <property type="entry name" value="DIOX_N"/>
</dbReference>
<organism evidence="4 5">
    <name type="scientific">Chlorella vulgaris</name>
    <name type="common">Green alga</name>
    <dbReference type="NCBI Taxonomy" id="3077"/>
    <lineage>
        <taxon>Eukaryota</taxon>
        <taxon>Viridiplantae</taxon>
        <taxon>Chlorophyta</taxon>
        <taxon>core chlorophytes</taxon>
        <taxon>Trebouxiophyceae</taxon>
        <taxon>Chlorellales</taxon>
        <taxon>Chlorellaceae</taxon>
        <taxon>Chlorella clade</taxon>
        <taxon>Chlorella</taxon>
    </lineage>
</organism>
<accession>A0A9D4TVP5</accession>
<name>A0A9D4TVP5_CHLVU</name>
<reference evidence="4" key="2">
    <citation type="submission" date="2020-11" db="EMBL/GenBank/DDBJ databases">
        <authorList>
            <person name="Cecchin M."/>
            <person name="Marcolungo L."/>
            <person name="Rossato M."/>
            <person name="Girolomoni L."/>
            <person name="Cosentino E."/>
            <person name="Cuine S."/>
            <person name="Li-Beisson Y."/>
            <person name="Delledonne M."/>
            <person name="Ballottari M."/>
        </authorList>
    </citation>
    <scope>NUCLEOTIDE SEQUENCE</scope>
    <source>
        <strain evidence="4">211/11P</strain>
        <tissue evidence="4">Whole cell</tissue>
    </source>
</reference>
<reference evidence="4" key="1">
    <citation type="journal article" date="2019" name="Plant J.">
        <title>Chlorella vulgaris genome assembly and annotation reveals the molecular basis for metabolic acclimation to high light conditions.</title>
        <authorList>
            <person name="Cecchin M."/>
            <person name="Marcolungo L."/>
            <person name="Rossato M."/>
            <person name="Girolomoni L."/>
            <person name="Cosentino E."/>
            <person name="Cuine S."/>
            <person name="Li-Beisson Y."/>
            <person name="Delledonne M."/>
            <person name="Ballottari M."/>
        </authorList>
    </citation>
    <scope>NUCLEOTIDE SEQUENCE</scope>
    <source>
        <strain evidence="4">211/11P</strain>
    </source>
</reference>